<reference evidence="1" key="1">
    <citation type="submission" date="2018-05" db="EMBL/GenBank/DDBJ databases">
        <authorList>
            <person name="Lanie J.A."/>
            <person name="Ng W.-L."/>
            <person name="Kazmierczak K.M."/>
            <person name="Andrzejewski T.M."/>
            <person name="Davidsen T.M."/>
            <person name="Wayne K.J."/>
            <person name="Tettelin H."/>
            <person name="Glass J.I."/>
            <person name="Rusch D."/>
            <person name="Podicherti R."/>
            <person name="Tsui H.-C.T."/>
            <person name="Winkler M.E."/>
        </authorList>
    </citation>
    <scope>NUCLEOTIDE SEQUENCE</scope>
</reference>
<feature type="non-terminal residue" evidence="1">
    <location>
        <position position="32"/>
    </location>
</feature>
<protein>
    <submittedName>
        <fullName evidence="1">Uncharacterized protein</fullName>
    </submittedName>
</protein>
<organism evidence="1">
    <name type="scientific">marine metagenome</name>
    <dbReference type="NCBI Taxonomy" id="408172"/>
    <lineage>
        <taxon>unclassified sequences</taxon>
        <taxon>metagenomes</taxon>
        <taxon>ecological metagenomes</taxon>
    </lineage>
</organism>
<evidence type="ECO:0000313" key="1">
    <source>
        <dbReference type="EMBL" id="SVD21940.1"/>
    </source>
</evidence>
<proteinExistence type="predicted"/>
<dbReference type="EMBL" id="UINC01136900">
    <property type="protein sequence ID" value="SVD21940.1"/>
    <property type="molecule type" value="Genomic_DNA"/>
</dbReference>
<sequence>MAHMTAEGTRSWPIQANLMRPRIGSLYVKSFR</sequence>
<dbReference type="AlphaFoldDB" id="A0A382TIK5"/>
<name>A0A382TIK5_9ZZZZ</name>
<accession>A0A382TIK5</accession>
<gene>
    <name evidence="1" type="ORF">METZ01_LOCUS374794</name>
</gene>